<dbReference type="PROSITE" id="PS50297">
    <property type="entry name" value="ANK_REP_REGION"/>
    <property type="match status" value="1"/>
</dbReference>
<dbReference type="PROSITE" id="PS50088">
    <property type="entry name" value="ANK_REPEAT"/>
    <property type="match status" value="2"/>
</dbReference>
<feature type="transmembrane region" description="Helical" evidence="8">
    <location>
        <begin position="687"/>
        <end position="711"/>
    </location>
</feature>
<keyword evidence="8" id="KW-0472">Membrane</keyword>
<accession>A0ABQ9H5U8</accession>
<organism evidence="9 10">
    <name type="scientific">Dryococelus australis</name>
    <dbReference type="NCBI Taxonomy" id="614101"/>
    <lineage>
        <taxon>Eukaryota</taxon>
        <taxon>Metazoa</taxon>
        <taxon>Ecdysozoa</taxon>
        <taxon>Arthropoda</taxon>
        <taxon>Hexapoda</taxon>
        <taxon>Insecta</taxon>
        <taxon>Pterygota</taxon>
        <taxon>Neoptera</taxon>
        <taxon>Polyneoptera</taxon>
        <taxon>Phasmatodea</taxon>
        <taxon>Verophasmatodea</taxon>
        <taxon>Anareolatae</taxon>
        <taxon>Phasmatidae</taxon>
        <taxon>Eurycanthinae</taxon>
        <taxon>Dryococelus</taxon>
    </lineage>
</organism>
<dbReference type="PANTHER" id="PTHR47143:SF4">
    <property type="entry name" value="TRANSIENT RECEPTOR POTENTIAL CATION CHANNEL PROTEIN PAINLESS"/>
    <property type="match status" value="1"/>
</dbReference>
<keyword evidence="8" id="KW-0812">Transmembrane</keyword>
<dbReference type="Proteomes" id="UP001159363">
    <property type="component" value="Chromosome 6"/>
</dbReference>
<evidence type="ECO:0000256" key="7">
    <source>
        <dbReference type="PROSITE-ProRule" id="PRU00023"/>
    </source>
</evidence>
<comment type="caution">
    <text evidence="9">The sequence shown here is derived from an EMBL/GenBank/DDBJ whole genome shotgun (WGS) entry which is preliminary data.</text>
</comment>
<keyword evidence="4 7" id="KW-0040">ANK repeat</keyword>
<keyword evidence="6" id="KW-0407">Ion channel</keyword>
<dbReference type="InterPro" id="IPR002110">
    <property type="entry name" value="Ankyrin_rpt"/>
</dbReference>
<dbReference type="SMART" id="SM00248">
    <property type="entry name" value="ANK"/>
    <property type="match status" value="7"/>
</dbReference>
<proteinExistence type="predicted"/>
<evidence type="ECO:0000256" key="6">
    <source>
        <dbReference type="ARBA" id="ARBA00023303"/>
    </source>
</evidence>
<gene>
    <name evidence="9" type="ORF">PR048_020233</name>
</gene>
<feature type="transmembrane region" description="Helical" evidence="8">
    <location>
        <begin position="790"/>
        <end position="812"/>
    </location>
</feature>
<dbReference type="EMBL" id="JARBHB010000007">
    <property type="protein sequence ID" value="KAJ8879625.1"/>
    <property type="molecule type" value="Genomic_DNA"/>
</dbReference>
<feature type="transmembrane region" description="Helical" evidence="8">
    <location>
        <begin position="661"/>
        <end position="681"/>
    </location>
</feature>
<keyword evidence="2" id="KW-0716">Sensory transduction</keyword>
<dbReference type="Gene3D" id="1.25.40.20">
    <property type="entry name" value="Ankyrin repeat-containing domain"/>
    <property type="match status" value="3"/>
</dbReference>
<keyword evidence="1" id="KW-0813">Transport</keyword>
<reference evidence="9 10" key="1">
    <citation type="submission" date="2023-02" db="EMBL/GenBank/DDBJ databases">
        <title>LHISI_Scaffold_Assembly.</title>
        <authorList>
            <person name="Stuart O.P."/>
            <person name="Cleave R."/>
            <person name="Magrath M.J.L."/>
            <person name="Mikheyev A.S."/>
        </authorList>
    </citation>
    <scope>NUCLEOTIDE SEQUENCE [LARGE SCALE GENOMIC DNA]</scope>
    <source>
        <strain evidence="9">Daus_M_001</strain>
        <tissue evidence="9">Leg muscle</tissue>
    </source>
</reference>
<dbReference type="Pfam" id="PF13637">
    <property type="entry name" value="Ank_4"/>
    <property type="match status" value="1"/>
</dbReference>
<evidence type="ECO:0008006" key="11">
    <source>
        <dbReference type="Google" id="ProtNLM"/>
    </source>
</evidence>
<evidence type="ECO:0000256" key="8">
    <source>
        <dbReference type="SAM" id="Phobius"/>
    </source>
</evidence>
<protein>
    <recommendedName>
        <fullName evidence="11">Transient receptor potential cation channel subfamily A member 1</fullName>
    </recommendedName>
</protein>
<feature type="repeat" description="ANK" evidence="7">
    <location>
        <begin position="258"/>
        <end position="299"/>
    </location>
</feature>
<evidence type="ECO:0000256" key="4">
    <source>
        <dbReference type="ARBA" id="ARBA00023043"/>
    </source>
</evidence>
<evidence type="ECO:0000256" key="5">
    <source>
        <dbReference type="ARBA" id="ARBA00023065"/>
    </source>
</evidence>
<feature type="repeat" description="ANK" evidence="7">
    <location>
        <begin position="448"/>
        <end position="480"/>
    </location>
</feature>
<sequence>MLASRNNSTHLPLQLLIDGENNPLLTPQKEDEDMEMSPLSADIDAVDIVSIKAQEDLIEAMQHDNFTHFETLLSEIDFKTLSSAPYFLASACWCDDGRYISAALQAGINPNIVIKDGIITETYQRLREHGITSHGNSSDHRRKDRKAIHIAAGSENFQVLVALLDHPETDKAAVDSFQETWLHYFARRPYVNPTDDRKPDNISHLLLQRAESIRIVNVLNKAKNSFIHLAALYYHYTLMENALRNDILGLDVSLKNNKGETALHLIARSNPEGENEKSTHMSCIKLLIKKGIDVNAKNKQKSTALHTAADSGNYLVMRALLSNENMDICSKDNDYYTAFHRLAQNNKMSDERMLWCTRMFFKLDALDVNSEGASGRTPLHLCIQSGNFIMLKELFRHREIQVAKKDHIDRTFIHYMSKARENKQLGKIEQNLKFVLDKGIDINAQDKYGQTALHIAAMENFPEMIYILLDHGADILEKNQRGKSVVDIIQPQTLEIYMNRCIRSFSMSHENNFKITFNYRFLLSNIKKPPSSSCNVESSVTFALSTNRYLQHLLCHPLITSFLHLKWHKCRSILFAHAILYFILMALVNVSIVIKTMAISANLTDTLTHNSAQNRTDGETISPLIPAIHIILPLFAFLLLGKLFTSLILFPLKYNMTIRCLLELFVCLSSFYLTFCYWVTIPINKHLALSTVILSWFQLILLTGSLPFFSVNLEMLKGVLKTFIQYFSWYFIIIIGFALSFFVLISNAKNHSSKLFLNPWSSIVQTILIMTGQGDPSQISTDHMPIVSDLLLLLFLIVIVLVLLNLLSGLAIGDTGAIRSQAQLLSQKSMVRYVHDCEAMLRDGKRFYFMNKLQHMTRVASNLENMFLFTIQPNKSLSTDSYVDELRRLCGELMKIRNSKLNANITFSPTKLNESIIETTKDVLQKEETIREKLSALDTKINDIYDILFEEKLKGLKNK</sequence>
<feature type="transmembrane region" description="Helical" evidence="8">
    <location>
        <begin position="579"/>
        <end position="601"/>
    </location>
</feature>
<name>A0ABQ9H5U8_9NEOP</name>
<evidence type="ECO:0000313" key="10">
    <source>
        <dbReference type="Proteomes" id="UP001159363"/>
    </source>
</evidence>
<keyword evidence="10" id="KW-1185">Reference proteome</keyword>
<dbReference type="PANTHER" id="PTHR47143">
    <property type="entry name" value="TRANSIENT RECEPTOR POTENTIAL CATION CHANNEL PROTEIN PAINLESS"/>
    <property type="match status" value="1"/>
</dbReference>
<dbReference type="InterPro" id="IPR052076">
    <property type="entry name" value="TRP_cation_channel"/>
</dbReference>
<evidence type="ECO:0000256" key="1">
    <source>
        <dbReference type="ARBA" id="ARBA00022448"/>
    </source>
</evidence>
<keyword evidence="8" id="KW-1133">Transmembrane helix</keyword>
<feature type="transmembrane region" description="Helical" evidence="8">
    <location>
        <begin position="723"/>
        <end position="745"/>
    </location>
</feature>
<dbReference type="SUPFAM" id="SSF48403">
    <property type="entry name" value="Ankyrin repeat"/>
    <property type="match status" value="2"/>
</dbReference>
<evidence type="ECO:0000256" key="2">
    <source>
        <dbReference type="ARBA" id="ARBA00022606"/>
    </source>
</evidence>
<dbReference type="InterPro" id="IPR036770">
    <property type="entry name" value="Ankyrin_rpt-contain_sf"/>
</dbReference>
<dbReference type="Pfam" id="PF12796">
    <property type="entry name" value="Ank_2"/>
    <property type="match status" value="1"/>
</dbReference>
<keyword evidence="3" id="KW-0677">Repeat</keyword>
<evidence type="ECO:0000313" key="9">
    <source>
        <dbReference type="EMBL" id="KAJ8879625.1"/>
    </source>
</evidence>
<dbReference type="Pfam" id="PF00023">
    <property type="entry name" value="Ank"/>
    <property type="match status" value="1"/>
</dbReference>
<keyword evidence="5" id="KW-0406">Ion transport</keyword>
<evidence type="ECO:0000256" key="3">
    <source>
        <dbReference type="ARBA" id="ARBA00022737"/>
    </source>
</evidence>